<reference evidence="1 2" key="1">
    <citation type="submission" date="2019-12" db="EMBL/GenBank/DDBJ databases">
        <title>Draft genome sequencing of Halomonas alimentaria DSM 15356.</title>
        <authorList>
            <person name="Pandiyan K."/>
            <person name="Kushwaha P."/>
            <person name="Gowdham M."/>
            <person name="Chakdar H."/>
            <person name="Singh A."/>
            <person name="Kumar M."/>
            <person name="Saxena A.K."/>
        </authorList>
    </citation>
    <scope>NUCLEOTIDE SEQUENCE [LARGE SCALE GENOMIC DNA]</scope>
    <source>
        <strain evidence="1 2">DSM 15356</strain>
    </source>
</reference>
<dbReference type="GO" id="GO:0008115">
    <property type="term" value="F:sarcosine oxidase activity"/>
    <property type="evidence" value="ECO:0007669"/>
    <property type="project" value="InterPro"/>
</dbReference>
<dbReference type="InterPro" id="IPR038561">
    <property type="entry name" value="SoxD_sf"/>
</dbReference>
<accession>A0A7X4W560</accession>
<dbReference type="InterPro" id="IPR006279">
    <property type="entry name" value="SoxD"/>
</dbReference>
<protein>
    <submittedName>
        <fullName evidence="1">Sarcosine oxidase subunit delta family protein</fullName>
    </submittedName>
</protein>
<dbReference type="AlphaFoldDB" id="A0A7X4W560"/>
<comment type="caution">
    <text evidence="1">The sequence shown here is derived from an EMBL/GenBank/DDBJ whole genome shotgun (WGS) entry which is preliminary data.</text>
</comment>
<dbReference type="NCBIfam" id="TIGR01374">
    <property type="entry name" value="soxD"/>
    <property type="match status" value="1"/>
</dbReference>
<gene>
    <name evidence="1" type="ORF">GRB96_07995</name>
</gene>
<dbReference type="Pfam" id="PF04267">
    <property type="entry name" value="SoxD"/>
    <property type="match status" value="1"/>
</dbReference>
<dbReference type="Gene3D" id="3.30.2270.10">
    <property type="entry name" value="Folate-binding superfamily"/>
    <property type="match status" value="1"/>
</dbReference>
<dbReference type="RefSeq" id="WP_161431654.1">
    <property type="nucleotide sequence ID" value="NZ_CANMEG010000008.1"/>
</dbReference>
<dbReference type="Proteomes" id="UP000487929">
    <property type="component" value="Unassembled WGS sequence"/>
</dbReference>
<evidence type="ECO:0000313" key="2">
    <source>
        <dbReference type="Proteomes" id="UP000487929"/>
    </source>
</evidence>
<dbReference type="OrthoDB" id="7159274at2"/>
<dbReference type="GO" id="GO:0046653">
    <property type="term" value="P:tetrahydrofolate metabolic process"/>
    <property type="evidence" value="ECO:0007669"/>
    <property type="project" value="InterPro"/>
</dbReference>
<name>A0A7X4W560_9GAMM</name>
<dbReference type="EMBL" id="WUTT01000001">
    <property type="protein sequence ID" value="NAW34358.1"/>
    <property type="molecule type" value="Genomic_DNA"/>
</dbReference>
<evidence type="ECO:0000313" key="1">
    <source>
        <dbReference type="EMBL" id="NAW34358.1"/>
    </source>
</evidence>
<proteinExistence type="predicted"/>
<organism evidence="1 2">
    <name type="scientific">Halomonas alimentaria</name>
    <dbReference type="NCBI Taxonomy" id="147248"/>
    <lineage>
        <taxon>Bacteria</taxon>
        <taxon>Pseudomonadati</taxon>
        <taxon>Pseudomonadota</taxon>
        <taxon>Gammaproteobacteria</taxon>
        <taxon>Oceanospirillales</taxon>
        <taxon>Halomonadaceae</taxon>
        <taxon>Halomonas</taxon>
    </lineage>
</organism>
<sequence length="124" mass="14177">MFYIHCPYCDEYRDEEEFHPKGQAHIARPEDPESCTDEQWGAYLFFRDNPRGIHHELWVHAIGCRKFFNITRNSASYEILETYRMGEQPRFSAEHPEGKSAEQGAAVNVADEAGVVAGQEGVKA</sequence>
<keyword evidence="2" id="KW-1185">Reference proteome</keyword>